<dbReference type="Proteomes" id="UP000272462">
    <property type="component" value="Chromosome"/>
</dbReference>
<sequence>MICILTSNRCSSCKKAKKWLDLHHVHYQEKNLSSCQLTEEDIDVILHYDNIDFTSIISTRSKLFKKQKNDLFSMTIKEIKKFIIKNPSICKKPIIYDEKSIVIGYNKEDIRIFMPKNLRQYIIQNNLNTEQNDDYMSRIKNYFNSN</sequence>
<name>A0A660HLT7_ZIZJU</name>
<dbReference type="Gene3D" id="3.40.30.10">
    <property type="entry name" value="Glutaredoxin"/>
    <property type="match status" value="1"/>
</dbReference>
<dbReference type="PANTHER" id="PTHR30041:SF7">
    <property type="entry name" value="GLOBAL TRANSCRIPTIONAL REGULATOR SPX"/>
    <property type="match status" value="1"/>
</dbReference>
<dbReference type="NCBIfam" id="TIGR01617">
    <property type="entry name" value="arsC_related"/>
    <property type="match status" value="1"/>
</dbReference>
<comment type="similarity">
    <text evidence="1">Belongs to the ArsC family.</text>
</comment>
<keyword evidence="3" id="KW-1185">Reference proteome</keyword>
<dbReference type="KEGG" id="pzi:CWO85_00405"/>
<dbReference type="EMBL" id="CP025121">
    <property type="protein sequence ID" value="AYJ01004.1"/>
    <property type="molecule type" value="Genomic_DNA"/>
</dbReference>
<dbReference type="InterPro" id="IPR036249">
    <property type="entry name" value="Thioredoxin-like_sf"/>
</dbReference>
<accession>A0A660HLT7</accession>
<reference evidence="2 3" key="1">
    <citation type="journal article" date="2018" name="BMC Genomics">
        <title>Comparative genome analysis of jujube witches'-broom Phytoplasma, an obligate pathogen that causes jujube witches'-broom disease.</title>
        <authorList>
            <person name="Wang J."/>
            <person name="Song L."/>
            <person name="Jiao Q."/>
            <person name="Yang S."/>
            <person name="Gao R."/>
            <person name="Lu X."/>
            <person name="Zhou G."/>
        </authorList>
    </citation>
    <scope>NUCLEOTIDE SEQUENCE [LARGE SCALE GENOMIC DNA]</scope>
    <source>
        <strain evidence="2">Jwb-nky</strain>
    </source>
</reference>
<dbReference type="AlphaFoldDB" id="A0A660HLT7"/>
<dbReference type="InterPro" id="IPR006504">
    <property type="entry name" value="Tscrpt_reg_Spx/MgsR"/>
</dbReference>
<dbReference type="RefSeq" id="WP_121463736.1">
    <property type="nucleotide sequence ID" value="NZ_CP025121.1"/>
</dbReference>
<dbReference type="Pfam" id="PF03960">
    <property type="entry name" value="ArsC"/>
    <property type="match status" value="1"/>
</dbReference>
<dbReference type="PANTHER" id="PTHR30041">
    <property type="entry name" value="ARSENATE REDUCTASE"/>
    <property type="match status" value="1"/>
</dbReference>
<protein>
    <submittedName>
        <fullName evidence="2">Transcriptional regulator Spx</fullName>
    </submittedName>
</protein>
<proteinExistence type="inferred from homology"/>
<evidence type="ECO:0000256" key="1">
    <source>
        <dbReference type="PROSITE-ProRule" id="PRU01282"/>
    </source>
</evidence>
<organism evidence="2 3">
    <name type="scientific">Ziziphus jujuba witches'-broom phytoplasma</name>
    <dbReference type="NCBI Taxonomy" id="135727"/>
    <lineage>
        <taxon>Bacteria</taxon>
        <taxon>Bacillati</taxon>
        <taxon>Mycoplasmatota</taxon>
        <taxon>Mollicutes</taxon>
        <taxon>Acholeplasmatales</taxon>
        <taxon>Acholeplasmataceae</taxon>
        <taxon>Candidatus Phytoplasma</taxon>
        <taxon>16SrV (Elm yellows group)</taxon>
    </lineage>
</organism>
<dbReference type="InterPro" id="IPR006660">
    <property type="entry name" value="Arsenate_reductase-like"/>
</dbReference>
<evidence type="ECO:0000313" key="3">
    <source>
        <dbReference type="Proteomes" id="UP000272462"/>
    </source>
</evidence>
<dbReference type="OrthoDB" id="9794155at2"/>
<gene>
    <name evidence="2" type="ORF">CWO85_00405</name>
</gene>
<evidence type="ECO:0000313" key="2">
    <source>
        <dbReference type="EMBL" id="AYJ01004.1"/>
    </source>
</evidence>
<dbReference type="PROSITE" id="PS51353">
    <property type="entry name" value="ARSC"/>
    <property type="match status" value="1"/>
</dbReference>
<dbReference type="SUPFAM" id="SSF52833">
    <property type="entry name" value="Thioredoxin-like"/>
    <property type="match status" value="1"/>
</dbReference>